<dbReference type="SMART" id="SM00822">
    <property type="entry name" value="PKS_KR"/>
    <property type="match status" value="1"/>
</dbReference>
<dbReference type="RefSeq" id="WP_344778539.1">
    <property type="nucleotide sequence ID" value="NZ_BAABAH010000019.1"/>
</dbReference>
<comment type="caution">
    <text evidence="3">The sequence shown here is derived from an EMBL/GenBank/DDBJ whole genome shotgun (WGS) entry which is preliminary data.</text>
</comment>
<dbReference type="PANTHER" id="PTHR42760">
    <property type="entry name" value="SHORT-CHAIN DEHYDROGENASES/REDUCTASES FAMILY MEMBER"/>
    <property type="match status" value="1"/>
</dbReference>
<dbReference type="SUPFAM" id="SSF51735">
    <property type="entry name" value="NAD(P)-binding Rossmann-fold domains"/>
    <property type="match status" value="1"/>
</dbReference>
<evidence type="ECO:0000313" key="4">
    <source>
        <dbReference type="Proteomes" id="UP001501821"/>
    </source>
</evidence>
<dbReference type="PRINTS" id="PR00081">
    <property type="entry name" value="GDHRDH"/>
</dbReference>
<dbReference type="PANTHER" id="PTHR42760:SF78">
    <property type="entry name" value="3-OXOACYL-[ACYL-CARRIER-PROTEIN] REDUCTASE [NADH]"/>
    <property type="match status" value="1"/>
</dbReference>
<reference evidence="4" key="1">
    <citation type="journal article" date="2019" name="Int. J. Syst. Evol. Microbiol.">
        <title>The Global Catalogue of Microorganisms (GCM) 10K type strain sequencing project: providing services to taxonomists for standard genome sequencing and annotation.</title>
        <authorList>
            <consortium name="The Broad Institute Genomics Platform"/>
            <consortium name="The Broad Institute Genome Sequencing Center for Infectious Disease"/>
            <person name="Wu L."/>
            <person name="Ma J."/>
        </authorList>
    </citation>
    <scope>NUCLEOTIDE SEQUENCE [LARGE SCALE GENOMIC DNA]</scope>
    <source>
        <strain evidence="4">JCM 16953</strain>
    </source>
</reference>
<accession>A0ABP7J4Q0</accession>
<evidence type="ECO:0000259" key="2">
    <source>
        <dbReference type="SMART" id="SM00822"/>
    </source>
</evidence>
<sequence>MTDKYQGFVSTPIGKLLVKNLGLPNPTKLERYSAGDPLVRGTVLVGGRGRVAESLPGLLDVLGIASASQQAEGEKYKGLVFDATGLTASEQLVELQEFFTPVLRSLETCPHVVVIGTPPELVEGRERVAQRALEGFTRSLGKEIGKGGTVQLVYVAPGYEGSILSTLGFLLSPKTAYVSGQVARIGAHNEKKAVEVADWTQPLAGKVAFVTGASRGIGEQIARVLHRDGATVVGLDVPQAADELQKVMKEIDGDWLTLDITAPDAPQRIAHHLKEKHGGVDIVVHNAGVTMDKKLANQKPERFGKVLEINIEAPELITQELLSQGVINANGRIIGVSSMAGIAGNLGQTSYAASKAGVIGFVDSLAGELKDGITINAVAPGFIITQMTAAMPLASREVGQRLNTMAQGGLPVDVAEAIAWFASAGSTAVNGNVVRVCGQMMLGA</sequence>
<dbReference type="NCBIfam" id="NF006110">
    <property type="entry name" value="PRK08261.1"/>
    <property type="match status" value="1"/>
</dbReference>
<protein>
    <submittedName>
        <fullName evidence="3">3-oxoacyl-ACP reductase</fullName>
    </submittedName>
</protein>
<dbReference type="Proteomes" id="UP001501821">
    <property type="component" value="Unassembled WGS sequence"/>
</dbReference>
<evidence type="ECO:0000256" key="1">
    <source>
        <dbReference type="ARBA" id="ARBA00006484"/>
    </source>
</evidence>
<dbReference type="InterPro" id="IPR020904">
    <property type="entry name" value="Sc_DH/Rdtase_CS"/>
</dbReference>
<dbReference type="InterPro" id="IPR002347">
    <property type="entry name" value="SDR_fam"/>
</dbReference>
<keyword evidence="4" id="KW-1185">Reference proteome</keyword>
<organism evidence="3 4">
    <name type="scientific">Nocardioides panacisoli</name>
    <dbReference type="NCBI Taxonomy" id="627624"/>
    <lineage>
        <taxon>Bacteria</taxon>
        <taxon>Bacillati</taxon>
        <taxon>Actinomycetota</taxon>
        <taxon>Actinomycetes</taxon>
        <taxon>Propionibacteriales</taxon>
        <taxon>Nocardioidaceae</taxon>
        <taxon>Nocardioides</taxon>
    </lineage>
</organism>
<dbReference type="PRINTS" id="PR00080">
    <property type="entry name" value="SDRFAMILY"/>
</dbReference>
<feature type="domain" description="Ketoreductase" evidence="2">
    <location>
        <begin position="206"/>
        <end position="381"/>
    </location>
</feature>
<dbReference type="InterPro" id="IPR036291">
    <property type="entry name" value="NAD(P)-bd_dom_sf"/>
</dbReference>
<gene>
    <name evidence="3" type="ORF">GCM10022242_38390</name>
</gene>
<dbReference type="Pfam" id="PF13561">
    <property type="entry name" value="adh_short_C2"/>
    <property type="match status" value="1"/>
</dbReference>
<comment type="similarity">
    <text evidence="1">Belongs to the short-chain dehydrogenases/reductases (SDR) family.</text>
</comment>
<dbReference type="EMBL" id="BAABAH010000019">
    <property type="protein sequence ID" value="GAA3833640.1"/>
    <property type="molecule type" value="Genomic_DNA"/>
</dbReference>
<dbReference type="PROSITE" id="PS00061">
    <property type="entry name" value="ADH_SHORT"/>
    <property type="match status" value="1"/>
</dbReference>
<dbReference type="Gene3D" id="3.40.50.720">
    <property type="entry name" value="NAD(P)-binding Rossmann-like Domain"/>
    <property type="match status" value="2"/>
</dbReference>
<name>A0ABP7J4Q0_9ACTN</name>
<evidence type="ECO:0000313" key="3">
    <source>
        <dbReference type="EMBL" id="GAA3833640.1"/>
    </source>
</evidence>
<proteinExistence type="inferred from homology"/>
<dbReference type="InterPro" id="IPR057326">
    <property type="entry name" value="KR_dom"/>
</dbReference>